<organism evidence="1 2">
    <name type="scientific">Sulfurimonas denitrificans (strain ATCC 33889 / DSM 1251)</name>
    <name type="common">Thiomicrospira denitrificans (strain ATCC 33889 / DSM 1251)</name>
    <dbReference type="NCBI Taxonomy" id="326298"/>
    <lineage>
        <taxon>Bacteria</taxon>
        <taxon>Pseudomonadati</taxon>
        <taxon>Campylobacterota</taxon>
        <taxon>Epsilonproteobacteria</taxon>
        <taxon>Campylobacterales</taxon>
        <taxon>Sulfurimonadaceae</taxon>
        <taxon>Sulfurimonas</taxon>
    </lineage>
</organism>
<dbReference type="Proteomes" id="UP000002714">
    <property type="component" value="Chromosome"/>
</dbReference>
<dbReference type="KEGG" id="tdn:Suden_1001"/>
<keyword evidence="2" id="KW-1185">Reference proteome</keyword>
<protein>
    <recommendedName>
        <fullName evidence="3">Lipoprotein</fullName>
    </recommendedName>
</protein>
<accession>Q30RV2</accession>
<evidence type="ECO:0000313" key="2">
    <source>
        <dbReference type="Proteomes" id="UP000002714"/>
    </source>
</evidence>
<gene>
    <name evidence="1" type="ordered locus">Suden_1001</name>
</gene>
<dbReference type="HOGENOM" id="CLU_1467488_0_0_7"/>
<evidence type="ECO:0008006" key="3">
    <source>
        <dbReference type="Google" id="ProtNLM"/>
    </source>
</evidence>
<dbReference type="STRING" id="326298.Suden_1001"/>
<dbReference type="PROSITE" id="PS51257">
    <property type="entry name" value="PROKAR_LIPOPROTEIN"/>
    <property type="match status" value="1"/>
</dbReference>
<evidence type="ECO:0000313" key="1">
    <source>
        <dbReference type="EMBL" id="ABB44279.1"/>
    </source>
</evidence>
<dbReference type="EMBL" id="CP000153">
    <property type="protein sequence ID" value="ABB44279.1"/>
    <property type="molecule type" value="Genomic_DNA"/>
</dbReference>
<proteinExistence type="predicted"/>
<reference evidence="1 2" key="1">
    <citation type="journal article" date="2008" name="Appl. Environ. Microbiol.">
        <title>Genome of the epsilonproteobacterial chemolithoautotroph Sulfurimonas denitrificans.</title>
        <authorList>
            <person name="Sievert S.M."/>
            <person name="Scott K.M."/>
            <person name="Klotz M.G."/>
            <person name="Chain P.S.G."/>
            <person name="Hauser L.J."/>
            <person name="Hemp J."/>
            <person name="Huegler M."/>
            <person name="Land M."/>
            <person name="Lapidus A."/>
            <person name="Larimer F.W."/>
            <person name="Lucas S."/>
            <person name="Malfatti S.A."/>
            <person name="Meyer F."/>
            <person name="Paulsen I.T."/>
            <person name="Ren Q."/>
            <person name="Simon J."/>
            <person name="Bailey K."/>
            <person name="Diaz E."/>
            <person name="Fitzpatrick K.A."/>
            <person name="Glover B."/>
            <person name="Gwatney N."/>
            <person name="Korajkic A."/>
            <person name="Long A."/>
            <person name="Mobberley J.M."/>
            <person name="Pantry S.N."/>
            <person name="Pazder G."/>
            <person name="Peterson S."/>
            <person name="Quintanilla J.D."/>
            <person name="Sprinkle R."/>
            <person name="Stephens J."/>
            <person name="Thomas P."/>
            <person name="Vaughn R."/>
            <person name="Weber M.J."/>
            <person name="Wooten L.L."/>
        </authorList>
    </citation>
    <scope>NUCLEOTIDE SEQUENCE [LARGE SCALE GENOMIC DNA]</scope>
    <source>
        <strain evidence="2">ATCC 33889 / DSM 1251</strain>
    </source>
</reference>
<sequence length="184" mass="20699">MIKVLLIPLFFMLFSGCVDKKNVLFIDNMGICTKSMATLHLREVEMQNNAQTFNVTSDELTLALVNALKETNCFVVLTSKTNSLDSKDDYFLDVKVNLSQDKEKSKQNIFKTVEKEHLQMLISLNAYNNGNKVVANAKSEIVIDKSKILGFKPESDTLGDKRMLIKNATKQVSIAISDGFLKLR</sequence>
<dbReference type="AlphaFoldDB" id="Q30RV2"/>
<name>Q30RV2_SULDN</name>
<dbReference type="OrthoDB" id="5334743at2"/>
<dbReference type="RefSeq" id="WP_011372631.1">
    <property type="nucleotide sequence ID" value="NC_007575.1"/>
</dbReference>